<keyword evidence="2" id="KW-1185">Reference proteome</keyword>
<dbReference type="KEGG" id="vcy:IX92_28380"/>
<evidence type="ECO:0000313" key="1">
    <source>
        <dbReference type="EMBL" id="AIW22946.1"/>
    </source>
</evidence>
<dbReference type="EMBL" id="CP009620">
    <property type="protein sequence ID" value="AIW22946.1"/>
    <property type="molecule type" value="Genomic_DNA"/>
</dbReference>
<sequence length="100" mass="11072">MIAVLELLMFLIPWLVYSGVQLQRLPPPLACAIILPSFLVFVSGLIAGWLCALGVVKLDWPSPSLFVGNAWWHLATGPVAFVLYVLVMSEICRRKHSVDP</sequence>
<proteinExistence type="predicted"/>
<evidence type="ECO:0000313" key="2">
    <source>
        <dbReference type="Proteomes" id="UP000030081"/>
    </source>
</evidence>
<organism evidence="1 2">
    <name type="scientific">Vibrio coralliilyticus</name>
    <dbReference type="NCBI Taxonomy" id="190893"/>
    <lineage>
        <taxon>Bacteria</taxon>
        <taxon>Pseudomonadati</taxon>
        <taxon>Pseudomonadota</taxon>
        <taxon>Gammaproteobacteria</taxon>
        <taxon>Vibrionales</taxon>
        <taxon>Vibrionaceae</taxon>
        <taxon>Vibrio</taxon>
    </lineage>
</organism>
<keyword evidence="1" id="KW-0614">Plasmid</keyword>
<dbReference type="Proteomes" id="UP000030081">
    <property type="component" value="Plasmid p319"/>
</dbReference>
<protein>
    <submittedName>
        <fullName evidence="1">Uncharacterized protein</fullName>
    </submittedName>
</protein>
<reference evidence="1 2" key="1">
    <citation type="submission" date="2014-10" db="EMBL/GenBank/DDBJ databases">
        <title>The Complete Genome Sequence for the Shellfish Pathogen Vibrio coralliilyticus RE98 Isolated from a Shellfish Hatchery.</title>
        <authorList>
            <person name="Richards G.P."/>
            <person name="Bono J.L."/>
            <person name="Watson M.A."/>
            <person name="Needleman D.S."/>
        </authorList>
    </citation>
    <scope>NUCLEOTIDE SEQUENCE [LARGE SCALE GENOMIC DNA]</scope>
    <source>
        <strain evidence="1 2">RE98</strain>
        <plasmid evidence="1 2">p319</plasmid>
    </source>
</reference>
<geneLocation type="plasmid" evidence="1 2">
    <name>p319</name>
</geneLocation>
<gene>
    <name evidence="1" type="ORF">IX92_28380</name>
</gene>
<accession>A0AAE5GJ93</accession>
<name>A0AAE5GJ93_9VIBR</name>
<dbReference type="RefSeq" id="WP_043011879.1">
    <property type="nucleotide sequence ID" value="NZ_CP009620.1"/>
</dbReference>
<dbReference type="AlphaFoldDB" id="A0AAE5GJ93"/>